<evidence type="ECO:0000256" key="1">
    <source>
        <dbReference type="SAM" id="Phobius"/>
    </source>
</evidence>
<name>A0A8J6M2Q4_9ALTE</name>
<protein>
    <submittedName>
        <fullName evidence="2">Uncharacterized protein</fullName>
    </submittedName>
</protein>
<keyword evidence="1" id="KW-0812">Transmembrane</keyword>
<accession>A0A8J6M2Q4</accession>
<dbReference type="AlphaFoldDB" id="A0A8J6M2Q4"/>
<organism evidence="2 3">
    <name type="scientific">Neptunicella marina</name>
    <dbReference type="NCBI Taxonomy" id="2125989"/>
    <lineage>
        <taxon>Bacteria</taxon>
        <taxon>Pseudomonadati</taxon>
        <taxon>Pseudomonadota</taxon>
        <taxon>Gammaproteobacteria</taxon>
        <taxon>Alteromonadales</taxon>
        <taxon>Alteromonadaceae</taxon>
        <taxon>Neptunicella</taxon>
    </lineage>
</organism>
<sequence>MPMQLTTSSAEKACSMTEQLVARCWLLMVFVVLEVVLHFFGLTHDASDLLGSFNEPPLVDFLLAACFSALIVVAQLTRPALYLLSLLLVDLLRLLRSVCCSSNARIDLPLDISVRSVLQLAHGCRAPPFRQQ</sequence>
<keyword evidence="1" id="KW-1133">Transmembrane helix</keyword>
<dbReference type="EMBL" id="JACNEP010000007">
    <property type="protein sequence ID" value="MBC3766357.1"/>
    <property type="molecule type" value="Genomic_DNA"/>
</dbReference>
<comment type="caution">
    <text evidence="2">The sequence shown here is derived from an EMBL/GenBank/DDBJ whole genome shotgun (WGS) entry which is preliminary data.</text>
</comment>
<gene>
    <name evidence="2" type="ORF">H8B19_10735</name>
</gene>
<keyword evidence="3" id="KW-1185">Reference proteome</keyword>
<dbReference type="Proteomes" id="UP000601768">
    <property type="component" value="Unassembled WGS sequence"/>
</dbReference>
<reference evidence="2" key="1">
    <citation type="journal article" date="2018" name="Int. J. Syst. Evol. Microbiol.">
        <title>Neptunicella marina gen. nov., sp. nov., isolated from surface seawater.</title>
        <authorList>
            <person name="Liu X."/>
            <person name="Lai Q."/>
            <person name="Du Y."/>
            <person name="Zhang X."/>
            <person name="Liu Z."/>
            <person name="Sun F."/>
            <person name="Shao Z."/>
        </authorList>
    </citation>
    <scope>NUCLEOTIDE SEQUENCE</scope>
    <source>
        <strain evidence="2">S27-2</strain>
    </source>
</reference>
<feature type="transmembrane region" description="Helical" evidence="1">
    <location>
        <begin position="20"/>
        <end position="41"/>
    </location>
</feature>
<evidence type="ECO:0000313" key="3">
    <source>
        <dbReference type="Proteomes" id="UP000601768"/>
    </source>
</evidence>
<feature type="transmembrane region" description="Helical" evidence="1">
    <location>
        <begin position="61"/>
        <end position="89"/>
    </location>
</feature>
<proteinExistence type="predicted"/>
<evidence type="ECO:0000313" key="2">
    <source>
        <dbReference type="EMBL" id="MBC3766357.1"/>
    </source>
</evidence>
<reference evidence="2" key="2">
    <citation type="submission" date="2020-08" db="EMBL/GenBank/DDBJ databases">
        <authorList>
            <person name="Lai Q."/>
        </authorList>
    </citation>
    <scope>NUCLEOTIDE SEQUENCE</scope>
    <source>
        <strain evidence="2">S27-2</strain>
    </source>
</reference>
<keyword evidence="1" id="KW-0472">Membrane</keyword>